<accession>A0A336L536</accession>
<evidence type="ECO:0000313" key="2">
    <source>
        <dbReference type="EMBL" id="SSX11467.1"/>
    </source>
</evidence>
<dbReference type="EMBL" id="UFQT01001564">
    <property type="protein sequence ID" value="SSX31034.1"/>
    <property type="molecule type" value="Genomic_DNA"/>
</dbReference>
<protein>
    <submittedName>
        <fullName evidence="2">CSON003198 protein</fullName>
    </submittedName>
</protein>
<name>A0A336L536_CULSO</name>
<gene>
    <name evidence="2" type="primary">CSON003198</name>
</gene>
<dbReference type="AlphaFoldDB" id="A0A336L536"/>
<dbReference type="EMBL" id="UFQS01001564">
    <property type="protein sequence ID" value="SSX11467.1"/>
    <property type="molecule type" value="Genomic_DNA"/>
</dbReference>
<evidence type="ECO:0000313" key="3">
    <source>
        <dbReference type="EMBL" id="SSX31034.1"/>
    </source>
</evidence>
<feature type="compositionally biased region" description="Basic residues" evidence="1">
    <location>
        <begin position="240"/>
        <end position="255"/>
    </location>
</feature>
<reference evidence="2" key="1">
    <citation type="submission" date="2018-04" db="EMBL/GenBank/DDBJ databases">
        <authorList>
            <person name="Go L.Y."/>
            <person name="Mitchell J.A."/>
        </authorList>
    </citation>
    <scope>NUCLEOTIDE SEQUENCE</scope>
    <source>
        <tissue evidence="2">Whole organism</tissue>
    </source>
</reference>
<reference evidence="3" key="2">
    <citation type="submission" date="2018-07" db="EMBL/GenBank/DDBJ databases">
        <authorList>
            <person name="Quirk P.G."/>
            <person name="Krulwich T.A."/>
        </authorList>
    </citation>
    <scope>NUCLEOTIDE SEQUENCE</scope>
</reference>
<organism evidence="2">
    <name type="scientific">Culicoides sonorensis</name>
    <name type="common">Biting midge</name>
    <dbReference type="NCBI Taxonomy" id="179676"/>
    <lineage>
        <taxon>Eukaryota</taxon>
        <taxon>Metazoa</taxon>
        <taxon>Ecdysozoa</taxon>
        <taxon>Arthropoda</taxon>
        <taxon>Hexapoda</taxon>
        <taxon>Insecta</taxon>
        <taxon>Pterygota</taxon>
        <taxon>Neoptera</taxon>
        <taxon>Endopterygota</taxon>
        <taxon>Diptera</taxon>
        <taxon>Nematocera</taxon>
        <taxon>Chironomoidea</taxon>
        <taxon>Ceratopogonidae</taxon>
        <taxon>Ceratopogoninae</taxon>
        <taxon>Culicoides</taxon>
        <taxon>Monoculicoides</taxon>
    </lineage>
</organism>
<feature type="region of interest" description="Disordered" evidence="1">
    <location>
        <begin position="235"/>
        <end position="255"/>
    </location>
</feature>
<sequence>MNQTIWMLQLRVQGILNNHPVPSYTPESIIEDLTHQSTLNVEVPEFRPKVVLQSSRNGFTNCINNIKTKITESQESLNNTNIKPSNTISTNSKPLIDKKLQERKVRNENVEHTKMSNINNKDRNNVNVKKRTVKNAVLDKKFLIESAKNIEMQNIDLNKINNNVLPRNDNLKIKTTWTVVGGNRKIIDEDIEFESETSENELKDIQQTFEYTSSTKISPKIETITVKDEISTSSYLQTKKPNRKSKQQKNKHLNKRNGLRVKNQKLIGFIVEEPTFNHINSLAADEQESCEDENEDFNPIDEIQKSDIEIFNEKILIEEIPCIAEDIEAFENVIEIENQLTPGLSNLSSNLSPTCVNIDETEQTDFCLENYDKTVLLQETEPKAEISCSKIFHKTQCNCLYQTKIIGVKDHVESENSKAICKSIHSNKVFNEIKTKNDKKSNEMIVFDCKDELMRLETKSKTCSPSDFADISNEISEKYYVTAAVCNWLHTFNTNDLQSLFTIPLSTDFVEKIKYCSEISQFFADDELHNLNNFIDENFCKYQQLSSCSSLSSLISDTDNSDENNIESNSKLSLPINNKNTNTTQNIKLFGCEIM</sequence>
<evidence type="ECO:0000256" key="1">
    <source>
        <dbReference type="SAM" id="MobiDB-lite"/>
    </source>
</evidence>
<proteinExistence type="predicted"/>
<dbReference type="VEuPathDB" id="VectorBase:CSON003198"/>